<name>A0ABR3DKY8_NEUIN</name>
<evidence type="ECO:0000313" key="1">
    <source>
        <dbReference type="EMBL" id="KAL0473022.1"/>
    </source>
</evidence>
<gene>
    <name evidence="1" type="ORF">QR685DRAFT_569143</name>
</gene>
<dbReference type="Proteomes" id="UP001451303">
    <property type="component" value="Unassembled WGS sequence"/>
</dbReference>
<comment type="caution">
    <text evidence="1">The sequence shown here is derived from an EMBL/GenBank/DDBJ whole genome shotgun (WGS) entry which is preliminary data.</text>
</comment>
<protein>
    <submittedName>
        <fullName evidence="1">Uncharacterized protein</fullName>
    </submittedName>
</protein>
<sequence>MLLRGSSDSCLSHSLPEKLFGVLRFSWEWTSCMATTFLYGGSFVGSARSHSAGSMKYSLINRLMMASDLTWSCECMCGGSLGPGRSEVPRFQRGSAGLGGVKYYLFTR</sequence>
<organism evidence="1 2">
    <name type="scientific">Neurospora intermedia</name>
    <dbReference type="NCBI Taxonomy" id="5142"/>
    <lineage>
        <taxon>Eukaryota</taxon>
        <taxon>Fungi</taxon>
        <taxon>Dikarya</taxon>
        <taxon>Ascomycota</taxon>
        <taxon>Pezizomycotina</taxon>
        <taxon>Sordariomycetes</taxon>
        <taxon>Sordariomycetidae</taxon>
        <taxon>Sordariales</taxon>
        <taxon>Sordariaceae</taxon>
        <taxon>Neurospora</taxon>
    </lineage>
</organism>
<dbReference type="EMBL" id="JAVLET010000002">
    <property type="protein sequence ID" value="KAL0473022.1"/>
    <property type="molecule type" value="Genomic_DNA"/>
</dbReference>
<proteinExistence type="predicted"/>
<accession>A0ABR3DKY8</accession>
<keyword evidence="2" id="KW-1185">Reference proteome</keyword>
<reference evidence="1 2" key="1">
    <citation type="submission" date="2023-09" db="EMBL/GenBank/DDBJ databases">
        <title>Multi-omics analysis of a traditional fermented food reveals byproduct-associated fungal strains for waste-to-food upcycling.</title>
        <authorList>
            <consortium name="Lawrence Berkeley National Laboratory"/>
            <person name="Rekdal V.M."/>
            <person name="Villalobos-Escobedo J.M."/>
            <person name="Rodriguez-Valeron N."/>
            <person name="Garcia M.O."/>
            <person name="Vasquez D.P."/>
            <person name="Damayanti I."/>
            <person name="Sorensen P.M."/>
            <person name="Baidoo E.E."/>
            <person name="De Carvalho A.C."/>
            <person name="Riley R."/>
            <person name="Lipzen A."/>
            <person name="He G."/>
            <person name="Yan M."/>
            <person name="Haridas S."/>
            <person name="Daum C."/>
            <person name="Yoshinaga Y."/>
            <person name="Ng V."/>
            <person name="Grigoriev I.V."/>
            <person name="Munk R."/>
            <person name="Nuraida L."/>
            <person name="Wijaya C.H."/>
            <person name="Morales P.-C."/>
            <person name="Keasling J.D."/>
        </authorList>
    </citation>
    <scope>NUCLEOTIDE SEQUENCE [LARGE SCALE GENOMIC DNA]</scope>
    <source>
        <strain evidence="1 2">FGSC 2613</strain>
    </source>
</reference>
<evidence type="ECO:0000313" key="2">
    <source>
        <dbReference type="Proteomes" id="UP001451303"/>
    </source>
</evidence>